<dbReference type="AlphaFoldDB" id="A0A0E3SI08"/>
<keyword evidence="4" id="KW-0547">Nucleotide-binding</keyword>
<keyword evidence="2" id="KW-1277">Toxin-antitoxin system</keyword>
<dbReference type="GO" id="GO:0016787">
    <property type="term" value="F:hydrolase activity"/>
    <property type="evidence" value="ECO:0007669"/>
    <property type="project" value="UniProtKB-KW"/>
</dbReference>
<dbReference type="STRING" id="1434107.MSBR3_0308"/>
<dbReference type="InterPro" id="IPR051813">
    <property type="entry name" value="HepT_RNase_toxin"/>
</dbReference>
<name>A0A0E3SI08_METBA</name>
<protein>
    <recommendedName>
        <fullName evidence="8">DUF86 domain-containing protein</fullName>
    </recommendedName>
</protein>
<accession>A0A0E3SI08</accession>
<evidence type="ECO:0000313" key="7">
    <source>
        <dbReference type="Proteomes" id="UP000033066"/>
    </source>
</evidence>
<dbReference type="Pfam" id="PF01934">
    <property type="entry name" value="HepT-like"/>
    <property type="match status" value="1"/>
</dbReference>
<keyword evidence="5" id="KW-0378">Hydrolase</keyword>
<evidence type="ECO:0000256" key="5">
    <source>
        <dbReference type="ARBA" id="ARBA00022801"/>
    </source>
</evidence>
<evidence type="ECO:0008006" key="8">
    <source>
        <dbReference type="Google" id="ProtNLM"/>
    </source>
</evidence>
<dbReference type="OrthoDB" id="318716at2157"/>
<keyword evidence="1" id="KW-0597">Phosphoprotein</keyword>
<reference evidence="6" key="1">
    <citation type="submission" date="2014-07" db="EMBL/GenBank/DDBJ databases">
        <title>Methanogenic archaea and the global carbon cycle.</title>
        <authorList>
            <person name="Henriksen J.R."/>
            <person name="Luke J."/>
            <person name="Reinhart S."/>
            <person name="Benedict M.N."/>
            <person name="Youngblut N.D."/>
            <person name="Metcalf M.E."/>
            <person name="Whitaker R.J."/>
            <person name="Metcalf W.W."/>
        </authorList>
    </citation>
    <scope>NUCLEOTIDE SEQUENCE [LARGE SCALE GENOMIC DNA]</scope>
    <source>
        <strain evidence="6">3</strain>
    </source>
</reference>
<organism evidence="6 7">
    <name type="scientific">Methanosarcina barkeri 3</name>
    <dbReference type="NCBI Taxonomy" id="1434107"/>
    <lineage>
        <taxon>Archaea</taxon>
        <taxon>Methanobacteriati</taxon>
        <taxon>Methanobacteriota</taxon>
        <taxon>Stenosarchaea group</taxon>
        <taxon>Methanomicrobia</taxon>
        <taxon>Methanosarcinales</taxon>
        <taxon>Methanosarcinaceae</taxon>
        <taxon>Methanosarcina</taxon>
    </lineage>
</organism>
<dbReference type="GO" id="GO:0004540">
    <property type="term" value="F:RNA nuclease activity"/>
    <property type="evidence" value="ECO:0007669"/>
    <property type="project" value="InterPro"/>
</dbReference>
<dbReference type="PANTHER" id="PTHR34139:SF1">
    <property type="entry name" value="RNASE MJ1380-RELATED"/>
    <property type="match status" value="1"/>
</dbReference>
<dbReference type="PANTHER" id="PTHR34139">
    <property type="entry name" value="UPF0331 PROTEIN MJ0127"/>
    <property type="match status" value="1"/>
</dbReference>
<proteinExistence type="predicted"/>
<dbReference type="InterPro" id="IPR008201">
    <property type="entry name" value="HepT-like"/>
</dbReference>
<dbReference type="GO" id="GO:0110001">
    <property type="term" value="C:toxin-antitoxin complex"/>
    <property type="evidence" value="ECO:0007669"/>
    <property type="project" value="InterPro"/>
</dbReference>
<evidence type="ECO:0000256" key="3">
    <source>
        <dbReference type="ARBA" id="ARBA00022722"/>
    </source>
</evidence>
<evidence type="ECO:0000256" key="4">
    <source>
        <dbReference type="ARBA" id="ARBA00022741"/>
    </source>
</evidence>
<evidence type="ECO:0000256" key="2">
    <source>
        <dbReference type="ARBA" id="ARBA00022649"/>
    </source>
</evidence>
<dbReference type="GeneID" id="24787762"/>
<dbReference type="Proteomes" id="UP000033066">
    <property type="component" value="Chromosome"/>
</dbReference>
<dbReference type="KEGG" id="mbak:MSBR3_0308"/>
<sequence>MQAEERDPEDFLIDILDSIEKIESFIEGFEFEDFSIDDKTIYAVILALEIIGEATKGLPDSLKMKHPEIPWREMSDLRDKMVHGDFGLDLEAIWNIAVEDISSLKPLIIKILS</sequence>
<evidence type="ECO:0000313" key="6">
    <source>
        <dbReference type="EMBL" id="AKB80886.1"/>
    </source>
</evidence>
<dbReference type="EMBL" id="CP009517">
    <property type="protein sequence ID" value="AKB80886.1"/>
    <property type="molecule type" value="Genomic_DNA"/>
</dbReference>
<evidence type="ECO:0000256" key="1">
    <source>
        <dbReference type="ARBA" id="ARBA00022553"/>
    </source>
</evidence>
<gene>
    <name evidence="6" type="ORF">MSBR3_0308</name>
</gene>
<dbReference type="PATRIC" id="fig|1434107.4.peg.412"/>
<keyword evidence="3" id="KW-0540">Nuclease</keyword>
<keyword evidence="7" id="KW-1185">Reference proteome</keyword>
<dbReference type="RefSeq" id="WP_048106024.1">
    <property type="nucleotide sequence ID" value="NZ_CP009517.1"/>
</dbReference>
<dbReference type="GO" id="GO:0000166">
    <property type="term" value="F:nucleotide binding"/>
    <property type="evidence" value="ECO:0007669"/>
    <property type="project" value="UniProtKB-KW"/>
</dbReference>
<dbReference type="HOGENOM" id="CLU_142825_3_3_2"/>